<name>A0A835CTK0_APHGI</name>
<organism evidence="1 2">
    <name type="scientific">Aphidius gifuensis</name>
    <name type="common">Parasitoid wasp</name>
    <dbReference type="NCBI Taxonomy" id="684658"/>
    <lineage>
        <taxon>Eukaryota</taxon>
        <taxon>Metazoa</taxon>
        <taxon>Ecdysozoa</taxon>
        <taxon>Arthropoda</taxon>
        <taxon>Hexapoda</taxon>
        <taxon>Insecta</taxon>
        <taxon>Pterygota</taxon>
        <taxon>Neoptera</taxon>
        <taxon>Endopterygota</taxon>
        <taxon>Hymenoptera</taxon>
        <taxon>Apocrita</taxon>
        <taxon>Ichneumonoidea</taxon>
        <taxon>Braconidae</taxon>
        <taxon>Aphidiinae</taxon>
        <taxon>Aphidius</taxon>
    </lineage>
</organism>
<evidence type="ECO:0000313" key="2">
    <source>
        <dbReference type="Proteomes" id="UP000639338"/>
    </source>
</evidence>
<evidence type="ECO:0000313" key="1">
    <source>
        <dbReference type="EMBL" id="KAF7996059.1"/>
    </source>
</evidence>
<gene>
    <name evidence="1" type="ORF">HCN44_009844</name>
</gene>
<dbReference type="AlphaFoldDB" id="A0A835CTK0"/>
<sequence>MIKYDMKDLFFYLWLSGCFICDLEETLQNNHETQISNYQQREKKRDRDDPIDKQGWEIMVRAFTSKNIETGLLQLRNNPIFIIDNLQY</sequence>
<protein>
    <submittedName>
        <fullName evidence="1">Uncharacterized protein</fullName>
    </submittedName>
</protein>
<proteinExistence type="predicted"/>
<reference evidence="1 2" key="1">
    <citation type="submission" date="2020-08" db="EMBL/GenBank/DDBJ databases">
        <title>Aphidius gifuensis genome sequencing and assembly.</title>
        <authorList>
            <person name="Du Z."/>
        </authorList>
    </citation>
    <scope>NUCLEOTIDE SEQUENCE [LARGE SCALE GENOMIC DNA]</scope>
    <source>
        <strain evidence="1">YNYX2018</strain>
        <tissue evidence="1">Adults</tissue>
    </source>
</reference>
<keyword evidence="2" id="KW-1185">Reference proteome</keyword>
<accession>A0A835CTK0</accession>
<dbReference type="EMBL" id="JACMRX010000002">
    <property type="protein sequence ID" value="KAF7996059.1"/>
    <property type="molecule type" value="Genomic_DNA"/>
</dbReference>
<dbReference type="Proteomes" id="UP000639338">
    <property type="component" value="Unassembled WGS sequence"/>
</dbReference>
<comment type="caution">
    <text evidence="1">The sequence shown here is derived from an EMBL/GenBank/DDBJ whole genome shotgun (WGS) entry which is preliminary data.</text>
</comment>